<comment type="caution">
    <text evidence="1">The sequence shown here is derived from an EMBL/GenBank/DDBJ whole genome shotgun (WGS) entry which is preliminary data.</text>
</comment>
<dbReference type="AlphaFoldDB" id="A0A5J4RK01"/>
<organism evidence="1">
    <name type="scientific">termite gut metagenome</name>
    <dbReference type="NCBI Taxonomy" id="433724"/>
    <lineage>
        <taxon>unclassified sequences</taxon>
        <taxon>metagenomes</taxon>
        <taxon>organismal metagenomes</taxon>
    </lineage>
</organism>
<name>A0A5J4RK01_9ZZZZ</name>
<proteinExistence type="predicted"/>
<reference evidence="1" key="1">
    <citation type="submission" date="2019-03" db="EMBL/GenBank/DDBJ databases">
        <title>Single cell metagenomics reveals metabolic interactions within the superorganism composed of flagellate Streblomastix strix and complex community of Bacteroidetes bacteria on its surface.</title>
        <authorList>
            <person name="Treitli S.C."/>
            <person name="Kolisko M."/>
            <person name="Husnik F."/>
            <person name="Keeling P."/>
            <person name="Hampl V."/>
        </authorList>
    </citation>
    <scope>NUCLEOTIDE SEQUENCE</scope>
    <source>
        <strain evidence="1">STM</strain>
    </source>
</reference>
<gene>
    <name evidence="1" type="ORF">EZS27_017664</name>
</gene>
<sequence>MEASRKIIRNVRYSDEFEQFYEGLNINTSVNN</sequence>
<dbReference type="EMBL" id="SNRY01001049">
    <property type="protein sequence ID" value="KAA6333988.1"/>
    <property type="molecule type" value="Genomic_DNA"/>
</dbReference>
<accession>A0A5J4RK01</accession>
<protein>
    <submittedName>
        <fullName evidence="1">Uncharacterized protein</fullName>
    </submittedName>
</protein>
<evidence type="ECO:0000313" key="1">
    <source>
        <dbReference type="EMBL" id="KAA6333988.1"/>
    </source>
</evidence>